<name>A0A6V7RJJ6_9STAP</name>
<evidence type="ECO:0000256" key="6">
    <source>
        <dbReference type="ARBA" id="ARBA00023002"/>
    </source>
</evidence>
<dbReference type="PIRSF" id="PIRSF000194">
    <property type="entry name" value="DHFR"/>
    <property type="match status" value="1"/>
</dbReference>
<dbReference type="UniPathway" id="UPA00077">
    <property type="reaction ID" value="UER00158"/>
</dbReference>
<proteinExistence type="inferred from homology"/>
<evidence type="ECO:0000256" key="9">
    <source>
        <dbReference type="RuleBase" id="RU004474"/>
    </source>
</evidence>
<dbReference type="Proteomes" id="UP000589351">
    <property type="component" value="Unassembled WGS sequence"/>
</dbReference>
<dbReference type="GO" id="GO:0046452">
    <property type="term" value="P:dihydrofolate metabolic process"/>
    <property type="evidence" value="ECO:0007669"/>
    <property type="project" value="TreeGrafter"/>
</dbReference>
<evidence type="ECO:0000256" key="4">
    <source>
        <dbReference type="ARBA" id="ARBA00022563"/>
    </source>
</evidence>
<feature type="domain" description="DHFR" evidence="10">
    <location>
        <begin position="1"/>
        <end position="156"/>
    </location>
</feature>
<dbReference type="InterPro" id="IPR012259">
    <property type="entry name" value="DHFR"/>
</dbReference>
<comment type="similarity">
    <text evidence="2 8 9">Belongs to the dihydrofolate reductase family.</text>
</comment>
<comment type="catalytic activity">
    <reaction evidence="8">
        <text>(6S)-5,6,7,8-tetrahydrofolate + NADP(+) = 7,8-dihydrofolate + NADPH + H(+)</text>
        <dbReference type="Rhea" id="RHEA:15009"/>
        <dbReference type="ChEBI" id="CHEBI:15378"/>
        <dbReference type="ChEBI" id="CHEBI:57451"/>
        <dbReference type="ChEBI" id="CHEBI:57453"/>
        <dbReference type="ChEBI" id="CHEBI:57783"/>
        <dbReference type="ChEBI" id="CHEBI:58349"/>
        <dbReference type="EC" id="1.5.1.3"/>
    </reaction>
</comment>
<evidence type="ECO:0000256" key="1">
    <source>
        <dbReference type="ARBA" id="ARBA00004903"/>
    </source>
</evidence>
<comment type="function">
    <text evidence="7 8">Key enzyme in folate metabolism. Catalyzes an essential reaction for de novo glycine and purine synthesis, and for DNA precursor synthesis.</text>
</comment>
<dbReference type="GO" id="GO:0004146">
    <property type="term" value="F:dihydrofolate reductase activity"/>
    <property type="evidence" value="ECO:0007669"/>
    <property type="project" value="UniProtKB-EC"/>
</dbReference>
<evidence type="ECO:0000256" key="8">
    <source>
        <dbReference type="PIRNR" id="PIRNR000194"/>
    </source>
</evidence>
<evidence type="ECO:0000256" key="7">
    <source>
        <dbReference type="ARBA" id="ARBA00025067"/>
    </source>
</evidence>
<dbReference type="Pfam" id="PF00186">
    <property type="entry name" value="DHFR_1"/>
    <property type="match status" value="1"/>
</dbReference>
<comment type="caution">
    <text evidence="11">The sequence shown here is derived from an EMBL/GenBank/DDBJ whole genome shotgun (WGS) entry which is preliminary data.</text>
</comment>
<keyword evidence="4 8" id="KW-0554">One-carbon metabolism</keyword>
<dbReference type="PANTHER" id="PTHR48069:SF3">
    <property type="entry name" value="DIHYDROFOLATE REDUCTASE"/>
    <property type="match status" value="1"/>
</dbReference>
<protein>
    <recommendedName>
        <fullName evidence="3 8">Dihydrofolate reductase</fullName>
        <ecNumber evidence="3 8">1.5.1.3</ecNumber>
    </recommendedName>
</protein>
<dbReference type="InterPro" id="IPR017925">
    <property type="entry name" value="DHFR_CS"/>
</dbReference>
<keyword evidence="12" id="KW-1185">Reference proteome</keyword>
<evidence type="ECO:0000256" key="5">
    <source>
        <dbReference type="ARBA" id="ARBA00022857"/>
    </source>
</evidence>
<accession>A0A6V7RJJ6</accession>
<dbReference type="EMBL" id="CAJEWD010000008">
    <property type="protein sequence ID" value="CAD2077604.1"/>
    <property type="molecule type" value="Genomic_DNA"/>
</dbReference>
<evidence type="ECO:0000259" key="10">
    <source>
        <dbReference type="PROSITE" id="PS51330"/>
    </source>
</evidence>
<dbReference type="FunFam" id="3.40.430.10:FF:000001">
    <property type="entry name" value="Dihydrofolate reductase"/>
    <property type="match status" value="1"/>
</dbReference>
<dbReference type="PRINTS" id="PR00070">
    <property type="entry name" value="DHFR"/>
</dbReference>
<organism evidence="11 12">
    <name type="scientific">Jeotgalicoccus meleagridis</name>
    <dbReference type="NCBI Taxonomy" id="2759181"/>
    <lineage>
        <taxon>Bacteria</taxon>
        <taxon>Bacillati</taxon>
        <taxon>Bacillota</taxon>
        <taxon>Bacilli</taxon>
        <taxon>Bacillales</taxon>
        <taxon>Staphylococcaceae</taxon>
        <taxon>Jeotgalicoccus</taxon>
    </lineage>
</organism>
<reference evidence="11 12" key="1">
    <citation type="submission" date="2020-07" db="EMBL/GenBank/DDBJ databases">
        <authorList>
            <person name="Criscuolo A."/>
        </authorList>
    </citation>
    <scope>NUCLEOTIDE SEQUENCE [LARGE SCALE GENOMIC DNA]</scope>
    <source>
        <strain evidence="11">CIP111649</strain>
    </source>
</reference>
<evidence type="ECO:0000313" key="11">
    <source>
        <dbReference type="EMBL" id="CAD2077604.1"/>
    </source>
</evidence>
<dbReference type="GO" id="GO:0046655">
    <property type="term" value="P:folic acid metabolic process"/>
    <property type="evidence" value="ECO:0007669"/>
    <property type="project" value="TreeGrafter"/>
</dbReference>
<dbReference type="GO" id="GO:0006730">
    <property type="term" value="P:one-carbon metabolic process"/>
    <property type="evidence" value="ECO:0007669"/>
    <property type="project" value="UniProtKB-KW"/>
</dbReference>
<gene>
    <name evidence="11" type="primary">folA</name>
    <name evidence="11" type="ORF">JEODO184_01197</name>
</gene>
<dbReference type="Gene3D" id="3.40.430.10">
    <property type="entry name" value="Dihydrofolate Reductase, subunit A"/>
    <property type="match status" value="1"/>
</dbReference>
<dbReference type="GO" id="GO:0046654">
    <property type="term" value="P:tetrahydrofolate biosynthetic process"/>
    <property type="evidence" value="ECO:0007669"/>
    <property type="project" value="UniProtKB-UniPathway"/>
</dbReference>
<dbReference type="GO" id="GO:0005829">
    <property type="term" value="C:cytosol"/>
    <property type="evidence" value="ECO:0007669"/>
    <property type="project" value="TreeGrafter"/>
</dbReference>
<keyword evidence="6 8" id="KW-0560">Oxidoreductase</keyword>
<dbReference type="GO" id="GO:0070401">
    <property type="term" value="F:NADP+ binding"/>
    <property type="evidence" value="ECO:0007669"/>
    <property type="project" value="UniProtKB-ARBA"/>
</dbReference>
<keyword evidence="5 8" id="KW-0521">NADP</keyword>
<evidence type="ECO:0000256" key="2">
    <source>
        <dbReference type="ARBA" id="ARBA00009539"/>
    </source>
</evidence>
<dbReference type="PROSITE" id="PS00075">
    <property type="entry name" value="DHFR_1"/>
    <property type="match status" value="1"/>
</dbReference>
<dbReference type="AlphaFoldDB" id="A0A6V7RJJ6"/>
<dbReference type="InterPro" id="IPR001796">
    <property type="entry name" value="DHFR_dom"/>
</dbReference>
<dbReference type="PANTHER" id="PTHR48069">
    <property type="entry name" value="DIHYDROFOLATE REDUCTASE"/>
    <property type="match status" value="1"/>
</dbReference>
<dbReference type="InterPro" id="IPR024072">
    <property type="entry name" value="DHFR-like_dom_sf"/>
</dbReference>
<evidence type="ECO:0000256" key="3">
    <source>
        <dbReference type="ARBA" id="ARBA00012856"/>
    </source>
</evidence>
<dbReference type="SUPFAM" id="SSF53597">
    <property type="entry name" value="Dihydrofolate reductase-like"/>
    <property type="match status" value="1"/>
</dbReference>
<dbReference type="PROSITE" id="PS51330">
    <property type="entry name" value="DHFR_2"/>
    <property type="match status" value="1"/>
</dbReference>
<sequence>MVSLIVAHARQFVIGYNGDMPWHLPNDLKHVKTLTTGQTIVMGRKTFDTLKKALPNRKNVVLTSNTSYEKPDATVIHNIEDIKSLEGEVFIFGGATIYEQTMHLVDTMYITYIDEHFGGDTFFPEYDLSDWDIVEKVSGQVDDKNKYPHTFYKLVRRS</sequence>
<dbReference type="CDD" id="cd00209">
    <property type="entry name" value="DHFR"/>
    <property type="match status" value="1"/>
</dbReference>
<dbReference type="EC" id="1.5.1.3" evidence="3 8"/>
<comment type="pathway">
    <text evidence="1 8">Cofactor biosynthesis; tetrahydrofolate biosynthesis; 5,6,7,8-tetrahydrofolate from 7,8-dihydrofolate: step 1/1.</text>
</comment>
<evidence type="ECO:0000313" key="12">
    <source>
        <dbReference type="Proteomes" id="UP000589351"/>
    </source>
</evidence>